<organism evidence="1 2">
    <name type="scientific">Araneus ventricosus</name>
    <name type="common">Orbweaver spider</name>
    <name type="synonym">Epeira ventricosa</name>
    <dbReference type="NCBI Taxonomy" id="182803"/>
    <lineage>
        <taxon>Eukaryota</taxon>
        <taxon>Metazoa</taxon>
        <taxon>Ecdysozoa</taxon>
        <taxon>Arthropoda</taxon>
        <taxon>Chelicerata</taxon>
        <taxon>Arachnida</taxon>
        <taxon>Araneae</taxon>
        <taxon>Araneomorphae</taxon>
        <taxon>Entelegynae</taxon>
        <taxon>Araneoidea</taxon>
        <taxon>Araneidae</taxon>
        <taxon>Araneus</taxon>
    </lineage>
</organism>
<accession>A0A4Y2QCB7</accession>
<proteinExistence type="predicted"/>
<dbReference type="AlphaFoldDB" id="A0A4Y2QCB7"/>
<name>A0A4Y2QCB7_ARAVE</name>
<evidence type="ECO:0000313" key="2">
    <source>
        <dbReference type="Proteomes" id="UP000499080"/>
    </source>
</evidence>
<protein>
    <submittedName>
        <fullName evidence="1">Uncharacterized protein</fullName>
    </submittedName>
</protein>
<gene>
    <name evidence="1" type="ORF">AVEN_61104_1</name>
</gene>
<sequence length="102" mass="11402">MTIPRQKACLKGFGNLSSKDKGLSQGFHDKGLNLSARKPCFLLTSEPFRYLAERFNPCHGNLCDNPLSLPTTRLPKPFRRAFFAVWDSGTPVGLEEVTFSAR</sequence>
<dbReference type="Proteomes" id="UP000499080">
    <property type="component" value="Unassembled WGS sequence"/>
</dbReference>
<evidence type="ECO:0000313" key="1">
    <source>
        <dbReference type="EMBL" id="GBN61114.1"/>
    </source>
</evidence>
<reference evidence="1 2" key="1">
    <citation type="journal article" date="2019" name="Sci. Rep.">
        <title>Orb-weaving spider Araneus ventricosus genome elucidates the spidroin gene catalogue.</title>
        <authorList>
            <person name="Kono N."/>
            <person name="Nakamura H."/>
            <person name="Ohtoshi R."/>
            <person name="Moran D.A.P."/>
            <person name="Shinohara A."/>
            <person name="Yoshida Y."/>
            <person name="Fujiwara M."/>
            <person name="Mori M."/>
            <person name="Tomita M."/>
            <person name="Arakawa K."/>
        </authorList>
    </citation>
    <scope>NUCLEOTIDE SEQUENCE [LARGE SCALE GENOMIC DNA]</scope>
</reference>
<dbReference type="EMBL" id="BGPR01013548">
    <property type="protein sequence ID" value="GBN61114.1"/>
    <property type="molecule type" value="Genomic_DNA"/>
</dbReference>
<keyword evidence="2" id="KW-1185">Reference proteome</keyword>
<comment type="caution">
    <text evidence="1">The sequence shown here is derived from an EMBL/GenBank/DDBJ whole genome shotgun (WGS) entry which is preliminary data.</text>
</comment>